<dbReference type="SUPFAM" id="SSF54695">
    <property type="entry name" value="POZ domain"/>
    <property type="match status" value="1"/>
</dbReference>
<dbReference type="PANTHER" id="PTHR45632">
    <property type="entry name" value="LD33804P"/>
    <property type="match status" value="1"/>
</dbReference>
<dbReference type="InterPro" id="IPR000210">
    <property type="entry name" value="BTB/POZ_dom"/>
</dbReference>
<organism evidence="2 3">
    <name type="scientific">Panagrolaimus davidi</name>
    <dbReference type="NCBI Taxonomy" id="227884"/>
    <lineage>
        <taxon>Eukaryota</taxon>
        <taxon>Metazoa</taxon>
        <taxon>Ecdysozoa</taxon>
        <taxon>Nematoda</taxon>
        <taxon>Chromadorea</taxon>
        <taxon>Rhabditida</taxon>
        <taxon>Tylenchina</taxon>
        <taxon>Panagrolaimomorpha</taxon>
        <taxon>Panagrolaimoidea</taxon>
        <taxon>Panagrolaimidae</taxon>
        <taxon>Panagrolaimus</taxon>
    </lineage>
</organism>
<keyword evidence="2" id="KW-1185">Reference proteome</keyword>
<accession>A0A914QWB2</accession>
<dbReference type="Gene3D" id="3.30.710.10">
    <property type="entry name" value="Potassium Channel Kv1.1, Chain A"/>
    <property type="match status" value="1"/>
</dbReference>
<feature type="domain" description="BTB" evidence="1">
    <location>
        <begin position="23"/>
        <end position="89"/>
    </location>
</feature>
<reference evidence="3" key="1">
    <citation type="submission" date="2022-11" db="UniProtKB">
        <authorList>
            <consortium name="WormBaseParasite"/>
        </authorList>
    </citation>
    <scope>IDENTIFICATION</scope>
</reference>
<dbReference type="WBParaSite" id="PDA_v2.g3355.t1">
    <property type="protein sequence ID" value="PDA_v2.g3355.t1"/>
    <property type="gene ID" value="PDA_v2.g3355"/>
</dbReference>
<dbReference type="Pfam" id="PF07707">
    <property type="entry name" value="BACK"/>
    <property type="match status" value="1"/>
</dbReference>
<evidence type="ECO:0000313" key="3">
    <source>
        <dbReference type="WBParaSite" id="PDA_v2.g3355.t1"/>
    </source>
</evidence>
<dbReference type="Gene3D" id="1.25.40.420">
    <property type="match status" value="1"/>
</dbReference>
<dbReference type="AlphaFoldDB" id="A0A914QWB2"/>
<name>A0A914QWB2_9BILA</name>
<dbReference type="Pfam" id="PF00651">
    <property type="entry name" value="BTB"/>
    <property type="match status" value="1"/>
</dbReference>
<proteinExistence type="predicted"/>
<evidence type="ECO:0000313" key="2">
    <source>
        <dbReference type="Proteomes" id="UP000887578"/>
    </source>
</evidence>
<dbReference type="InterPro" id="IPR011705">
    <property type="entry name" value="BACK"/>
</dbReference>
<dbReference type="PROSITE" id="PS50097">
    <property type="entry name" value="BTB"/>
    <property type="match status" value="1"/>
</dbReference>
<protein>
    <submittedName>
        <fullName evidence="3">BTB domain-containing protein</fullName>
    </submittedName>
</protein>
<evidence type="ECO:0000259" key="1">
    <source>
        <dbReference type="PROSITE" id="PS50097"/>
    </source>
</evidence>
<dbReference type="Proteomes" id="UP000887578">
    <property type="component" value="Unplaced"/>
</dbReference>
<dbReference type="SMART" id="SM00225">
    <property type="entry name" value="BTB"/>
    <property type="match status" value="1"/>
</dbReference>
<sequence>MSFINKFHRHLESAFESQDPELFDIVFEIEGKKLYADKLILSINSSTFKSMLSDRWISKNDSIKIENYKFDDFKELLSFIYSGKCNITNENIFTILDMSEFYQIEDLKELCDEYLSKMELNLTNIIQLIETSNKYSLIKIKEPIRTFIFQNFANMAKFEGFLNGDKSIIKEIVSKESYFSKHHEDRFQCICEWSENQAVKKQKESNDENFDMNDAIKTEIQELLPYIQFKKMRLTFLMDYVVRRGFLFTYNQLADFLVNSNSYVKGN</sequence>
<dbReference type="InterPro" id="IPR011333">
    <property type="entry name" value="SKP1/BTB/POZ_sf"/>
</dbReference>